<dbReference type="Pfam" id="PF00710">
    <property type="entry name" value="Asparaginase"/>
    <property type="match status" value="1"/>
</dbReference>
<dbReference type="InterPro" id="IPR036770">
    <property type="entry name" value="Ankyrin_rpt-contain_sf"/>
</dbReference>
<evidence type="ECO:0000256" key="3">
    <source>
        <dbReference type="ARBA" id="ARBA00022801"/>
    </source>
</evidence>
<dbReference type="PROSITE" id="PS50088">
    <property type="entry name" value="ANK_REPEAT"/>
    <property type="match status" value="1"/>
</dbReference>
<name>R4X987_TAPDE</name>
<evidence type="ECO:0000313" key="10">
    <source>
        <dbReference type="EMBL" id="CCG82281.1"/>
    </source>
</evidence>
<dbReference type="Pfam" id="PF17763">
    <property type="entry name" value="Asparaginase_C"/>
    <property type="match status" value="1"/>
</dbReference>
<dbReference type="Proteomes" id="UP000013776">
    <property type="component" value="Unassembled WGS sequence"/>
</dbReference>
<proteinExistence type="inferred from homology"/>
<feature type="domain" description="L-asparaginase N-terminal" evidence="7">
    <location>
        <begin position="3"/>
        <end position="221"/>
    </location>
</feature>
<dbReference type="InterPro" id="IPR027474">
    <property type="entry name" value="L-asparaginase_N"/>
</dbReference>
<dbReference type="SUPFAM" id="SSF53774">
    <property type="entry name" value="Glutaminase/Asparaginase"/>
    <property type="match status" value="1"/>
</dbReference>
<dbReference type="SUPFAM" id="SSF55021">
    <property type="entry name" value="ACT-like"/>
    <property type="match status" value="1"/>
</dbReference>
<accession>R4X987</accession>
<dbReference type="InterPro" id="IPR027795">
    <property type="entry name" value="CASTOR_ACT_dom"/>
</dbReference>
<evidence type="ECO:0000259" key="7">
    <source>
        <dbReference type="Pfam" id="PF00710"/>
    </source>
</evidence>
<dbReference type="PRINTS" id="PR00139">
    <property type="entry name" value="ASNGLNASE"/>
</dbReference>
<evidence type="ECO:0000256" key="5">
    <source>
        <dbReference type="ARBA" id="ARBA00061199"/>
    </source>
</evidence>
<evidence type="ECO:0000256" key="2">
    <source>
        <dbReference type="ARBA" id="ARBA00022737"/>
    </source>
</evidence>
<dbReference type="SFLD" id="SFLDS00057">
    <property type="entry name" value="Glutaminase/Asparaginase"/>
    <property type="match status" value="1"/>
</dbReference>
<dbReference type="OrthoDB" id="542841at2759"/>
<dbReference type="Pfam" id="PF13840">
    <property type="entry name" value="ACT_7"/>
    <property type="match status" value="1"/>
</dbReference>
<feature type="repeat" description="ANK" evidence="6">
    <location>
        <begin position="416"/>
        <end position="439"/>
    </location>
</feature>
<comment type="similarity">
    <text evidence="5">In the N-terminal section; belongs to the asparaginase 1 family.</text>
</comment>
<dbReference type="VEuPathDB" id="FungiDB:TAPDE_002171"/>
<dbReference type="PROSITE" id="PS50297">
    <property type="entry name" value="ANK_REP_REGION"/>
    <property type="match status" value="1"/>
</dbReference>
<dbReference type="GO" id="GO:0004067">
    <property type="term" value="F:asparaginase activity"/>
    <property type="evidence" value="ECO:0007669"/>
    <property type="project" value="UniProtKB-UniRule"/>
</dbReference>
<dbReference type="InterPro" id="IPR037152">
    <property type="entry name" value="L-asparaginase_N_sf"/>
</dbReference>
<dbReference type="GO" id="GO:0009066">
    <property type="term" value="P:aspartate family amino acid metabolic process"/>
    <property type="evidence" value="ECO:0007669"/>
    <property type="project" value="UniProtKB-ARBA"/>
</dbReference>
<reference evidence="10 11" key="1">
    <citation type="journal article" date="2013" name="MBio">
        <title>Genome sequencing of the plant pathogen Taphrina deformans, the causal agent of peach leaf curl.</title>
        <authorList>
            <person name="Cisse O.H."/>
            <person name="Almeida J.M.G.C.F."/>
            <person name="Fonseca A."/>
            <person name="Kumar A.A."/>
            <person name="Salojaervi J."/>
            <person name="Overmyer K."/>
            <person name="Hauser P.M."/>
            <person name="Pagni M."/>
        </authorList>
    </citation>
    <scope>NUCLEOTIDE SEQUENCE [LARGE SCALE GENOMIC DNA]</scope>
    <source>
        <strain evidence="11">PYCC 5710 / ATCC 11124 / CBS 356.35 / IMI 108563 / JCM 9778 / NBRC 8474</strain>
    </source>
</reference>
<dbReference type="Gene3D" id="3.40.50.40">
    <property type="match status" value="1"/>
</dbReference>
<dbReference type="PROSITE" id="PS51732">
    <property type="entry name" value="ASN_GLN_ASE_3"/>
    <property type="match status" value="1"/>
</dbReference>
<dbReference type="InterPro" id="IPR040919">
    <property type="entry name" value="Asparaginase_C"/>
</dbReference>
<feature type="domain" description="CASTOR ACT" evidence="8">
    <location>
        <begin position="464"/>
        <end position="528"/>
    </location>
</feature>
<dbReference type="InterPro" id="IPR006034">
    <property type="entry name" value="Asparaginase/glutaminase-like"/>
</dbReference>
<dbReference type="PIRSF" id="PIRSF001220">
    <property type="entry name" value="L-ASNase_gatD"/>
    <property type="match status" value="1"/>
</dbReference>
<dbReference type="PANTHER" id="PTHR11707:SF28">
    <property type="entry name" value="60 KDA LYSOPHOSPHOLIPASE"/>
    <property type="match status" value="1"/>
</dbReference>
<keyword evidence="4 6" id="KW-0040">ANK repeat</keyword>
<evidence type="ECO:0000259" key="8">
    <source>
        <dbReference type="Pfam" id="PF13840"/>
    </source>
</evidence>
<keyword evidence="2" id="KW-0677">Repeat</keyword>
<dbReference type="PANTHER" id="PTHR11707">
    <property type="entry name" value="L-ASPARAGINASE"/>
    <property type="match status" value="1"/>
</dbReference>
<dbReference type="FunFam" id="3.40.50.40:FF:000001">
    <property type="entry name" value="L-asparaginase 1"/>
    <property type="match status" value="1"/>
</dbReference>
<evidence type="ECO:0000256" key="1">
    <source>
        <dbReference type="ARBA" id="ARBA00012920"/>
    </source>
</evidence>
<dbReference type="AlphaFoldDB" id="R4X987"/>
<evidence type="ECO:0000259" key="9">
    <source>
        <dbReference type="Pfam" id="PF17763"/>
    </source>
</evidence>
<dbReference type="InterPro" id="IPR002110">
    <property type="entry name" value="Ankyrin_rpt"/>
</dbReference>
<gene>
    <name evidence="10" type="ORF">TAPDE_002171</name>
</gene>
<dbReference type="EMBL" id="CAHR02000076">
    <property type="protein sequence ID" value="CCG82281.1"/>
    <property type="molecule type" value="Genomic_DNA"/>
</dbReference>
<dbReference type="GO" id="GO:0046394">
    <property type="term" value="P:carboxylic acid biosynthetic process"/>
    <property type="evidence" value="ECO:0007669"/>
    <property type="project" value="UniProtKB-ARBA"/>
</dbReference>
<evidence type="ECO:0000256" key="6">
    <source>
        <dbReference type="PROSITE-ProRule" id="PRU00023"/>
    </source>
</evidence>
<dbReference type="InterPro" id="IPR036152">
    <property type="entry name" value="Asp/glu_Ase-like_sf"/>
</dbReference>
<organism evidence="10 11">
    <name type="scientific">Taphrina deformans (strain PYCC 5710 / ATCC 11124 / CBS 356.35 / IMI 108563 / JCM 9778 / NBRC 8474)</name>
    <name type="common">Peach leaf curl fungus</name>
    <name type="synonym">Lalaria deformans</name>
    <dbReference type="NCBI Taxonomy" id="1097556"/>
    <lineage>
        <taxon>Eukaryota</taxon>
        <taxon>Fungi</taxon>
        <taxon>Dikarya</taxon>
        <taxon>Ascomycota</taxon>
        <taxon>Taphrinomycotina</taxon>
        <taxon>Taphrinomycetes</taxon>
        <taxon>Taphrinales</taxon>
        <taxon>Taphrinaceae</taxon>
        <taxon>Taphrina</taxon>
    </lineage>
</organism>
<comment type="caution">
    <text evidence="10">The sequence shown here is derived from an EMBL/GenBank/DDBJ whole genome shotgun (WGS) entry which is preliminary data.</text>
</comment>
<dbReference type="Gene3D" id="3.30.2130.10">
    <property type="entry name" value="VC0802-like"/>
    <property type="match status" value="1"/>
</dbReference>
<dbReference type="STRING" id="1097556.R4X987"/>
<protein>
    <recommendedName>
        <fullName evidence="1">asparaginase</fullName>
        <ecNumber evidence="1">3.5.1.1</ecNumber>
    </recommendedName>
</protein>
<dbReference type="SUPFAM" id="SSF48403">
    <property type="entry name" value="Ankyrin repeat"/>
    <property type="match status" value="1"/>
</dbReference>
<keyword evidence="3" id="KW-0378">Hydrolase</keyword>
<feature type="domain" description="Asparaginase/glutaminase C-terminal" evidence="9">
    <location>
        <begin position="239"/>
        <end position="345"/>
    </location>
</feature>
<dbReference type="FunFam" id="3.40.50.1170:FF:000003">
    <property type="entry name" value="60 kDa lysophospholipase"/>
    <property type="match status" value="1"/>
</dbReference>
<dbReference type="InterPro" id="IPR027473">
    <property type="entry name" value="L-asparaginase_C"/>
</dbReference>
<dbReference type="SMART" id="SM00870">
    <property type="entry name" value="Asparaginase"/>
    <property type="match status" value="1"/>
</dbReference>
<evidence type="ECO:0000256" key="4">
    <source>
        <dbReference type="ARBA" id="ARBA00023043"/>
    </source>
</evidence>
<keyword evidence="11" id="KW-1185">Reference proteome</keyword>
<sequence length="548" mass="59133">MTNVLIIFTGGTLGMKPTPSGYEPAHGYLSSVLVGSTTFHDTTKHTKTLKAIRHTGEVELTGYTLPPSTFGGPITYAVLEYETLLDSSSIQFADWVKIARTIERNYKLYDGFVVIHGTDSMAYSTSMLSFLLEDLGKTVIFTGSQIPISRLRNDAQENLLSALLIAGHYVIPEVCLFFHHELFRGNRVTKINAIGFDAFSSPNCLPLATVGVNIDVHWQRIYRPKANKAFKVAQVAEVDVASVYIFPGIKGATLRALAKQPGLKGLVLHTFGSGNIPANEDLISAIDECSDSGIVIVSITQCLVGSVLPLYAAGAVLSTVGVVSGFDMTAECALTKLTYLLGSNNVDRRSDASSLISQNLRGEMTLPREKKAFEHGDVPSSVRHRLADLLCAIESNELALAKDVLDDDTINAVSAEGTTPLQFAVTTGNDRMVQLLLDHVTQSELSLILPSHLAFEPRSECRTSPGWTTFRVQNPPEGIDFSVVGLLASISGTLTAARVSLFAVSTFDTDWIMIKQERYETAIGALRDAGWDITEVSGHGGTGGDDAD</sequence>
<dbReference type="PIRSF" id="PIRSF500176">
    <property type="entry name" value="L_ASNase"/>
    <property type="match status" value="1"/>
</dbReference>
<evidence type="ECO:0000313" key="11">
    <source>
        <dbReference type="Proteomes" id="UP000013776"/>
    </source>
</evidence>
<dbReference type="InterPro" id="IPR045865">
    <property type="entry name" value="ACT-like_dom_sf"/>
</dbReference>
<dbReference type="Gene3D" id="3.40.50.1170">
    <property type="entry name" value="L-asparaginase, N-terminal domain"/>
    <property type="match status" value="1"/>
</dbReference>
<dbReference type="CDD" id="cd08963">
    <property type="entry name" value="L-asparaginase_I"/>
    <property type="match status" value="1"/>
</dbReference>
<dbReference type="InterPro" id="IPR041725">
    <property type="entry name" value="L-asparaginase_I"/>
</dbReference>
<dbReference type="EC" id="3.5.1.1" evidence="1"/>
<dbReference type="eggNOG" id="KOG0503">
    <property type="taxonomic scope" value="Eukaryota"/>
</dbReference>